<dbReference type="OrthoDB" id="7289984at2759"/>
<dbReference type="Gene3D" id="3.40.50.720">
    <property type="entry name" value="NAD(P)-binding Rossmann-like Domain"/>
    <property type="match status" value="1"/>
</dbReference>
<dbReference type="EMBL" id="ML122266">
    <property type="protein sequence ID" value="RPD60409.1"/>
    <property type="molecule type" value="Genomic_DNA"/>
</dbReference>
<sequence>MDTDIMVPVGPAVVGQVLISLVRKSNKYQRLKLPRQYRARDGCDLHVLLAREDPSQHARLRINLLHPGWVHTDMDGPGAPVTITECIDGVTDAIRGSLTHAYSGAYIRYNGERLPW</sequence>
<evidence type="ECO:0000256" key="1">
    <source>
        <dbReference type="SAM" id="Phobius"/>
    </source>
</evidence>
<reference evidence="2" key="1">
    <citation type="journal article" date="2018" name="Genome Biol. Evol.">
        <title>Genomics and development of Lentinus tigrinus, a white-rot wood-decaying mushroom with dimorphic fruiting bodies.</title>
        <authorList>
            <person name="Wu B."/>
            <person name="Xu Z."/>
            <person name="Knudson A."/>
            <person name="Carlson A."/>
            <person name="Chen N."/>
            <person name="Kovaka S."/>
            <person name="LaButti K."/>
            <person name="Lipzen A."/>
            <person name="Pennachio C."/>
            <person name="Riley R."/>
            <person name="Schakwitz W."/>
            <person name="Umezawa K."/>
            <person name="Ohm R.A."/>
            <person name="Grigoriev I.V."/>
            <person name="Nagy L.G."/>
            <person name="Gibbons J."/>
            <person name="Hibbett D."/>
        </authorList>
    </citation>
    <scope>NUCLEOTIDE SEQUENCE [LARGE SCALE GENOMIC DNA]</scope>
    <source>
        <strain evidence="2">ALCF2SS1-6</strain>
    </source>
</reference>
<dbReference type="Proteomes" id="UP000313359">
    <property type="component" value="Unassembled WGS sequence"/>
</dbReference>
<keyword evidence="1" id="KW-1133">Transmembrane helix</keyword>
<name>A0A5C2SBA1_9APHY</name>
<organism evidence="2 3">
    <name type="scientific">Lentinus tigrinus ALCF2SS1-6</name>
    <dbReference type="NCBI Taxonomy" id="1328759"/>
    <lineage>
        <taxon>Eukaryota</taxon>
        <taxon>Fungi</taxon>
        <taxon>Dikarya</taxon>
        <taxon>Basidiomycota</taxon>
        <taxon>Agaricomycotina</taxon>
        <taxon>Agaricomycetes</taxon>
        <taxon>Polyporales</taxon>
        <taxon>Polyporaceae</taxon>
        <taxon>Lentinus</taxon>
    </lineage>
</organism>
<keyword evidence="1" id="KW-0472">Membrane</keyword>
<dbReference type="SUPFAM" id="SSF51735">
    <property type="entry name" value="NAD(P)-binding Rossmann-fold domains"/>
    <property type="match status" value="1"/>
</dbReference>
<evidence type="ECO:0000313" key="2">
    <source>
        <dbReference type="EMBL" id="RPD60409.1"/>
    </source>
</evidence>
<protein>
    <submittedName>
        <fullName evidence="2">Uncharacterized protein</fullName>
    </submittedName>
</protein>
<evidence type="ECO:0000313" key="3">
    <source>
        <dbReference type="Proteomes" id="UP000313359"/>
    </source>
</evidence>
<keyword evidence="3" id="KW-1185">Reference proteome</keyword>
<keyword evidence="1" id="KW-0812">Transmembrane</keyword>
<feature type="transmembrane region" description="Helical" evidence="1">
    <location>
        <begin position="6"/>
        <end position="22"/>
    </location>
</feature>
<proteinExistence type="predicted"/>
<dbReference type="InterPro" id="IPR036291">
    <property type="entry name" value="NAD(P)-bd_dom_sf"/>
</dbReference>
<dbReference type="AlphaFoldDB" id="A0A5C2SBA1"/>
<accession>A0A5C2SBA1</accession>
<gene>
    <name evidence="2" type="ORF">L227DRAFT_611346</name>
</gene>